<dbReference type="InterPro" id="IPR019734">
    <property type="entry name" value="TPR_rpt"/>
</dbReference>
<dbReference type="EMBL" id="LRPC01000028">
    <property type="protein sequence ID" value="KYG74020.1"/>
    <property type="molecule type" value="Genomic_DNA"/>
</dbReference>
<dbReference type="InterPro" id="IPR050498">
    <property type="entry name" value="Ycf3"/>
</dbReference>
<dbReference type="Pfam" id="PF13181">
    <property type="entry name" value="TPR_8"/>
    <property type="match status" value="1"/>
</dbReference>
<reference evidence="4 5" key="1">
    <citation type="submission" date="2016-01" db="EMBL/GenBank/DDBJ databases">
        <title>Genome sequencing of Roseivirga spongicola UST030701-084.</title>
        <authorList>
            <person name="Selvaratnam C."/>
            <person name="Thevarajoo S."/>
            <person name="Goh K.M."/>
            <person name="Ee R."/>
            <person name="Chan K.-G."/>
            <person name="Chong C.S."/>
        </authorList>
    </citation>
    <scope>NUCLEOTIDE SEQUENCE [LARGE SCALE GENOMIC DNA]</scope>
    <source>
        <strain evidence="4 5">UST030701-084</strain>
    </source>
</reference>
<keyword evidence="5" id="KW-1185">Reference proteome</keyword>
<name>A0A150X5M6_9BACT</name>
<evidence type="ECO:0000256" key="3">
    <source>
        <dbReference type="PROSITE-ProRule" id="PRU00339"/>
    </source>
</evidence>
<dbReference type="InterPro" id="IPR011990">
    <property type="entry name" value="TPR-like_helical_dom_sf"/>
</dbReference>
<dbReference type="Proteomes" id="UP000075606">
    <property type="component" value="Unassembled WGS sequence"/>
</dbReference>
<comment type="caution">
    <text evidence="4">The sequence shown here is derived from an EMBL/GenBank/DDBJ whole genome shotgun (WGS) entry which is preliminary data.</text>
</comment>
<dbReference type="RefSeq" id="WP_068223307.1">
    <property type="nucleotide sequence ID" value="NZ_LRPC01000028.1"/>
</dbReference>
<gene>
    <name evidence="4" type="ORF">AWW68_15275</name>
</gene>
<keyword evidence="1" id="KW-0677">Repeat</keyword>
<dbReference type="AlphaFoldDB" id="A0A150X5M6"/>
<dbReference type="STRING" id="333140.AWW68_15275"/>
<feature type="repeat" description="TPR" evidence="3">
    <location>
        <begin position="264"/>
        <end position="297"/>
    </location>
</feature>
<accession>A0A150X5M6</accession>
<protein>
    <submittedName>
        <fullName evidence="4">Uncharacterized protein</fullName>
    </submittedName>
</protein>
<dbReference type="GO" id="GO:0009279">
    <property type="term" value="C:cell outer membrane"/>
    <property type="evidence" value="ECO:0007669"/>
    <property type="project" value="TreeGrafter"/>
</dbReference>
<evidence type="ECO:0000313" key="5">
    <source>
        <dbReference type="Proteomes" id="UP000075606"/>
    </source>
</evidence>
<proteinExistence type="predicted"/>
<dbReference type="SMART" id="SM00028">
    <property type="entry name" value="TPR"/>
    <property type="match status" value="8"/>
</dbReference>
<dbReference type="Gene3D" id="1.25.40.10">
    <property type="entry name" value="Tetratricopeptide repeat domain"/>
    <property type="match status" value="4"/>
</dbReference>
<dbReference type="PANTHER" id="PTHR44858:SF1">
    <property type="entry name" value="UDP-N-ACETYLGLUCOSAMINE--PEPTIDE N-ACETYLGLUCOSAMINYLTRANSFERASE SPINDLY-RELATED"/>
    <property type="match status" value="1"/>
</dbReference>
<dbReference type="Pfam" id="PF14559">
    <property type="entry name" value="TPR_19"/>
    <property type="match status" value="1"/>
</dbReference>
<dbReference type="OrthoDB" id="9780183at2"/>
<feature type="repeat" description="TPR" evidence="3">
    <location>
        <begin position="126"/>
        <end position="159"/>
    </location>
</feature>
<sequence length="340" mass="38519">MKKYFLLLTTLLVFACDSDEDKAGRFFIKGNEALNNSQLEQAVRFYSEALAIKPDYKEALNNRGVALYQDGRYTEAIIDYSNILVQVDTGYADALRNRANAYLADGQYEKALGDLAKLEYKLPDSAYVYFTKGLAYHEMKDHAQSIASFNQALEKGSDSTEVYINIANSMFMMGDFETAINRLNEAKEINADEPNIYNTLALIESYRPEPDFDLALDLVNQALKLDYNNPYFLSNRAFIYLNQSRLEEAEKDIRISIIGASDNAWAYRNRGMLFYFKEDYEAAIRNFELAADIDANVPRMYAYWALSLQALGMKSEACDVVSNSPEDLSAVASLKSIDCQ</sequence>
<feature type="repeat" description="TPR" evidence="3">
    <location>
        <begin position="160"/>
        <end position="193"/>
    </location>
</feature>
<evidence type="ECO:0000256" key="1">
    <source>
        <dbReference type="ARBA" id="ARBA00022737"/>
    </source>
</evidence>
<evidence type="ECO:0000256" key="2">
    <source>
        <dbReference type="ARBA" id="ARBA00022803"/>
    </source>
</evidence>
<dbReference type="GO" id="GO:0046813">
    <property type="term" value="P:receptor-mediated virion attachment to host cell"/>
    <property type="evidence" value="ECO:0007669"/>
    <property type="project" value="TreeGrafter"/>
</dbReference>
<feature type="repeat" description="TPR" evidence="3">
    <location>
        <begin position="23"/>
        <end position="56"/>
    </location>
</feature>
<dbReference type="PANTHER" id="PTHR44858">
    <property type="entry name" value="TETRATRICOPEPTIDE REPEAT PROTEIN 6"/>
    <property type="match status" value="1"/>
</dbReference>
<organism evidence="4 5">
    <name type="scientific">Roseivirga spongicola</name>
    <dbReference type="NCBI Taxonomy" id="333140"/>
    <lineage>
        <taxon>Bacteria</taxon>
        <taxon>Pseudomonadati</taxon>
        <taxon>Bacteroidota</taxon>
        <taxon>Cytophagia</taxon>
        <taxon>Cytophagales</taxon>
        <taxon>Roseivirgaceae</taxon>
        <taxon>Roseivirga</taxon>
    </lineage>
</organism>
<dbReference type="PROSITE" id="PS50005">
    <property type="entry name" value="TPR"/>
    <property type="match status" value="4"/>
</dbReference>
<dbReference type="Pfam" id="PF13432">
    <property type="entry name" value="TPR_16"/>
    <property type="match status" value="1"/>
</dbReference>
<keyword evidence="2 3" id="KW-0802">TPR repeat</keyword>
<evidence type="ECO:0000313" key="4">
    <source>
        <dbReference type="EMBL" id="KYG74020.1"/>
    </source>
</evidence>
<dbReference type="SUPFAM" id="SSF48452">
    <property type="entry name" value="TPR-like"/>
    <property type="match status" value="2"/>
</dbReference>
<dbReference type="PROSITE" id="PS51257">
    <property type="entry name" value="PROKAR_LIPOPROTEIN"/>
    <property type="match status" value="1"/>
</dbReference>